<evidence type="ECO:0000259" key="12">
    <source>
        <dbReference type="PROSITE" id="PS50862"/>
    </source>
</evidence>
<evidence type="ECO:0000256" key="10">
    <source>
        <dbReference type="HAMAP-Rule" id="MF_00125"/>
    </source>
</evidence>
<name>A0A0C2W036_9BACL</name>
<evidence type="ECO:0000313" key="14">
    <source>
        <dbReference type="Proteomes" id="UP000031938"/>
    </source>
</evidence>
<dbReference type="PATRIC" id="fig|889306.3.peg.1460"/>
<dbReference type="InterPro" id="IPR041715">
    <property type="entry name" value="HisRS-like_core"/>
</dbReference>
<dbReference type="GO" id="GO:0000105">
    <property type="term" value="P:L-histidine biosynthetic process"/>
    <property type="evidence" value="ECO:0007669"/>
    <property type="project" value="UniProtKB-UniRule"/>
</dbReference>
<evidence type="ECO:0000256" key="4">
    <source>
        <dbReference type="ARBA" id="ARBA00011496"/>
    </source>
</evidence>
<dbReference type="InterPro" id="IPR045864">
    <property type="entry name" value="aa-tRNA-synth_II/BPL/LPL"/>
</dbReference>
<evidence type="ECO:0000256" key="9">
    <source>
        <dbReference type="ARBA" id="ARBA00025246"/>
    </source>
</evidence>
<dbReference type="RefSeq" id="WP_041087305.1">
    <property type="nucleotide sequence ID" value="NZ_JXRP01000009.1"/>
</dbReference>
<dbReference type="OrthoDB" id="9800814at2"/>
<comment type="subcellular location">
    <subcellularLocation>
        <location evidence="1 10">Cytoplasm</location>
    </subcellularLocation>
</comment>
<dbReference type="SUPFAM" id="SSF55681">
    <property type="entry name" value="Class II aaRS and biotin synthetases"/>
    <property type="match status" value="1"/>
</dbReference>
<dbReference type="GO" id="GO:0006427">
    <property type="term" value="P:histidyl-tRNA aminoacylation"/>
    <property type="evidence" value="ECO:0007669"/>
    <property type="project" value="InterPro"/>
</dbReference>
<dbReference type="NCBIfam" id="NF008941">
    <property type="entry name" value="PRK12292.2-4"/>
    <property type="match status" value="1"/>
</dbReference>
<dbReference type="PROSITE" id="PS50862">
    <property type="entry name" value="AA_TRNA_LIGASE_II"/>
    <property type="match status" value="1"/>
</dbReference>
<dbReference type="AlphaFoldDB" id="A0A0C2W036"/>
<feature type="binding site" evidence="11">
    <location>
        <position position="111"/>
    </location>
    <ligand>
        <name>L-histidine</name>
        <dbReference type="ChEBI" id="CHEBI:57595"/>
    </ligand>
</feature>
<dbReference type="InterPro" id="IPR006195">
    <property type="entry name" value="aa-tRNA-synth_II"/>
</dbReference>
<feature type="domain" description="Aminoacyl-transfer RNA synthetases class-II family profile" evidence="12">
    <location>
        <begin position="12"/>
        <end position="395"/>
    </location>
</feature>
<dbReference type="GO" id="GO:0016757">
    <property type="term" value="F:glycosyltransferase activity"/>
    <property type="evidence" value="ECO:0007669"/>
    <property type="project" value="UniProtKB-KW"/>
</dbReference>
<dbReference type="Gene3D" id="3.40.50.12590">
    <property type="match status" value="1"/>
</dbReference>
<evidence type="ECO:0000256" key="5">
    <source>
        <dbReference type="ARBA" id="ARBA00020397"/>
    </source>
</evidence>
<dbReference type="InterPro" id="IPR004517">
    <property type="entry name" value="HisZ"/>
</dbReference>
<evidence type="ECO:0000256" key="11">
    <source>
        <dbReference type="PIRSR" id="PIRSR001549-1"/>
    </source>
</evidence>
<feature type="binding site" evidence="11">
    <location>
        <position position="125"/>
    </location>
    <ligand>
        <name>L-histidine</name>
        <dbReference type="ChEBI" id="CHEBI:57595"/>
    </ligand>
</feature>
<protein>
    <recommendedName>
        <fullName evidence="5 10">ATP phosphoribosyltransferase regulatory subunit</fullName>
    </recommendedName>
</protein>
<keyword evidence="7 10" id="KW-0028">Amino-acid biosynthesis</keyword>
<dbReference type="PIRSF" id="PIRSF001549">
    <property type="entry name" value="His-tRNA_synth"/>
    <property type="match status" value="1"/>
</dbReference>
<comment type="similarity">
    <text evidence="3 10">Belongs to the class-II aminoacyl-tRNA synthetase family. HisZ subfamily.</text>
</comment>
<reference evidence="13 14" key="1">
    <citation type="submission" date="2015-01" db="EMBL/GenBank/DDBJ databases">
        <title>Genome sequencing of Jeotgalibacillus soli.</title>
        <authorList>
            <person name="Goh K.M."/>
            <person name="Chan K.-G."/>
            <person name="Yaakop A.S."/>
            <person name="Ee R."/>
            <person name="Gan H.M."/>
            <person name="Chan C.S."/>
        </authorList>
    </citation>
    <scope>NUCLEOTIDE SEQUENCE [LARGE SCALE GENOMIC DNA]</scope>
    <source>
        <strain evidence="13 14">P9</strain>
    </source>
</reference>
<dbReference type="HAMAP" id="MF_00125">
    <property type="entry name" value="HisZ"/>
    <property type="match status" value="1"/>
</dbReference>
<sequence length="395" mass="44709">MSNLFMFEKPLGMRDTFPHLYKIKKEITDKVAAEMEKWGYQFLETPTLEYNETVGEASAILDQQLFKLLDQQGRTLVLRPEMTAPIARVAASKLLKDRNPLRLAYSANVFRAQQREGGRPAEFEQMGIECIGDSSISADAETIALLVSSLKASGLENFTISVGHMGFVQALFMQIVGTEERAQQLRRFLYDKNYVGFKRHVEGLPLSSIDKERLYRLLSIRGNGESIREAYELLEGETGMRPLAELEELWSLLKDYGIESYVKMDISLVSHMTYYTGVLFEVYAERVGFAIGNGGRYNMLLKKFGADVGATGFGIRLDYLMEALSLPAVEDHTSLILFSQERRQEAIELALTIREKGEKVIIQDITGVSDLDRYTAQFEQIHYFVGQAGKADERL</sequence>
<dbReference type="GO" id="GO:0140096">
    <property type="term" value="F:catalytic activity, acting on a protein"/>
    <property type="evidence" value="ECO:0007669"/>
    <property type="project" value="UniProtKB-ARBA"/>
</dbReference>
<dbReference type="InterPro" id="IPR004516">
    <property type="entry name" value="HisRS/HisZ"/>
</dbReference>
<keyword evidence="13" id="KW-0436">Ligase</keyword>
<dbReference type="Gene3D" id="3.30.930.10">
    <property type="entry name" value="Bira Bifunctional Protein, Domain 2"/>
    <property type="match status" value="1"/>
</dbReference>
<dbReference type="GO" id="GO:0004821">
    <property type="term" value="F:histidine-tRNA ligase activity"/>
    <property type="evidence" value="ECO:0007669"/>
    <property type="project" value="InterPro"/>
</dbReference>
<dbReference type="Pfam" id="PF13393">
    <property type="entry name" value="tRNA-synt_His"/>
    <property type="match status" value="1"/>
</dbReference>
<dbReference type="EMBL" id="JXRP01000009">
    <property type="protein sequence ID" value="KIL49981.1"/>
    <property type="molecule type" value="Genomic_DNA"/>
</dbReference>
<dbReference type="PANTHER" id="PTHR43707:SF1">
    <property type="entry name" value="HISTIDINE--TRNA LIGASE, MITOCHONDRIAL-RELATED"/>
    <property type="match status" value="1"/>
</dbReference>
<comment type="function">
    <text evidence="9 10">Required for the first step of histidine biosynthesis. May allow the feedback regulation of ATP phosphoribosyltransferase activity by histidine.</text>
</comment>
<keyword evidence="13" id="KW-0808">Transferase</keyword>
<dbReference type="NCBIfam" id="TIGR00443">
    <property type="entry name" value="hisZ_biosyn_reg"/>
    <property type="match status" value="1"/>
</dbReference>
<feature type="binding site" evidence="11">
    <location>
        <begin position="81"/>
        <end position="83"/>
    </location>
    <ligand>
        <name>L-histidine</name>
        <dbReference type="ChEBI" id="CHEBI:57595"/>
    </ligand>
</feature>
<proteinExistence type="inferred from homology"/>
<evidence type="ECO:0000256" key="6">
    <source>
        <dbReference type="ARBA" id="ARBA00022490"/>
    </source>
</evidence>
<comment type="subunit">
    <text evidence="4 10">Heteromultimer composed of HisG and HisZ subunits.</text>
</comment>
<comment type="miscellaneous">
    <text evidence="10">This function is generally fulfilled by the C-terminal part of HisG, which is missing in some bacteria such as this one.</text>
</comment>
<feature type="binding site" evidence="11">
    <location>
        <begin position="274"/>
        <end position="275"/>
    </location>
    <ligand>
        <name>L-histidine</name>
        <dbReference type="ChEBI" id="CHEBI:57595"/>
    </ligand>
</feature>
<dbReference type="UniPathway" id="UPA00031">
    <property type="reaction ID" value="UER00006"/>
</dbReference>
<comment type="pathway">
    <text evidence="2 10">Amino-acid biosynthesis; L-histidine biosynthesis; L-histidine from 5-phospho-alpha-D-ribose 1-diphosphate: step 1/9.</text>
</comment>
<evidence type="ECO:0000256" key="1">
    <source>
        <dbReference type="ARBA" id="ARBA00004496"/>
    </source>
</evidence>
<keyword evidence="8 10" id="KW-0368">Histidine biosynthesis</keyword>
<evidence type="ECO:0000256" key="2">
    <source>
        <dbReference type="ARBA" id="ARBA00004667"/>
    </source>
</evidence>
<gene>
    <name evidence="10" type="primary">hisZ</name>
    <name evidence="13" type="ORF">KP78_14490</name>
</gene>
<comment type="caution">
    <text evidence="13">The sequence shown here is derived from an EMBL/GenBank/DDBJ whole genome shotgun (WGS) entry which is preliminary data.</text>
</comment>
<evidence type="ECO:0000256" key="3">
    <source>
        <dbReference type="ARBA" id="ARBA00005539"/>
    </source>
</evidence>
<dbReference type="CDD" id="cd00773">
    <property type="entry name" value="HisRS-like_core"/>
    <property type="match status" value="1"/>
</dbReference>
<keyword evidence="6 10" id="KW-0963">Cytoplasm</keyword>
<keyword evidence="14" id="KW-1185">Reference proteome</keyword>
<accession>A0A0C2W036</accession>
<feature type="binding site" evidence="11">
    <location>
        <position position="129"/>
    </location>
    <ligand>
        <name>L-histidine</name>
        <dbReference type="ChEBI" id="CHEBI:57595"/>
    </ligand>
</feature>
<dbReference type="PANTHER" id="PTHR43707">
    <property type="entry name" value="HISTIDYL-TRNA SYNTHETASE"/>
    <property type="match status" value="1"/>
</dbReference>
<evidence type="ECO:0000313" key="13">
    <source>
        <dbReference type="EMBL" id="KIL49981.1"/>
    </source>
</evidence>
<dbReference type="Pfam" id="PF21996">
    <property type="entry name" value="HisZ-like"/>
    <property type="match status" value="1"/>
</dbReference>
<evidence type="ECO:0000256" key="8">
    <source>
        <dbReference type="ARBA" id="ARBA00023102"/>
    </source>
</evidence>
<keyword evidence="13" id="KW-0328">Glycosyltransferase</keyword>
<evidence type="ECO:0000256" key="7">
    <source>
        <dbReference type="ARBA" id="ARBA00022605"/>
    </source>
</evidence>
<dbReference type="STRING" id="889306.KP78_14490"/>
<organism evidence="13 14">
    <name type="scientific">Jeotgalibacillus soli</name>
    <dbReference type="NCBI Taxonomy" id="889306"/>
    <lineage>
        <taxon>Bacteria</taxon>
        <taxon>Bacillati</taxon>
        <taxon>Bacillota</taxon>
        <taxon>Bacilli</taxon>
        <taxon>Bacillales</taxon>
        <taxon>Caryophanaceae</taxon>
        <taxon>Jeotgalibacillus</taxon>
    </lineage>
</organism>
<dbReference type="InterPro" id="IPR053846">
    <property type="entry name" value="HisZ-C"/>
</dbReference>
<dbReference type="Proteomes" id="UP000031938">
    <property type="component" value="Unassembled WGS sequence"/>
</dbReference>
<dbReference type="GO" id="GO:0005737">
    <property type="term" value="C:cytoplasm"/>
    <property type="evidence" value="ECO:0007669"/>
    <property type="project" value="UniProtKB-SubCell"/>
</dbReference>